<comment type="caution">
    <text evidence="2">The sequence shown here is derived from an EMBL/GenBank/DDBJ whole genome shotgun (WGS) entry which is preliminary data.</text>
</comment>
<reference evidence="2 3" key="1">
    <citation type="submission" date="2019-08" db="EMBL/GenBank/DDBJ databases">
        <title>Whole genome of Aphis craccivora.</title>
        <authorList>
            <person name="Voronova N.V."/>
            <person name="Shulinski R.S."/>
            <person name="Bandarenka Y.V."/>
            <person name="Zhorov D.G."/>
            <person name="Warner D."/>
        </authorList>
    </citation>
    <scope>NUCLEOTIDE SEQUENCE [LARGE SCALE GENOMIC DNA]</scope>
    <source>
        <strain evidence="2">180601</strain>
        <tissue evidence="2">Whole Body</tissue>
    </source>
</reference>
<dbReference type="Proteomes" id="UP000478052">
    <property type="component" value="Unassembled WGS sequence"/>
</dbReference>
<gene>
    <name evidence="2" type="ORF">FWK35_00028844</name>
</gene>
<evidence type="ECO:0000313" key="2">
    <source>
        <dbReference type="EMBL" id="KAF0759091.1"/>
    </source>
</evidence>
<dbReference type="AlphaFoldDB" id="A0A6G0YNV7"/>
<keyword evidence="3" id="KW-1185">Reference proteome</keyword>
<accession>A0A6G0YNV7</accession>
<dbReference type="EMBL" id="VUJU01003113">
    <property type="protein sequence ID" value="KAF0759091.1"/>
    <property type="molecule type" value="Genomic_DNA"/>
</dbReference>
<evidence type="ECO:0000256" key="1">
    <source>
        <dbReference type="SAM" id="SignalP"/>
    </source>
</evidence>
<sequence length="122" mass="14437">MSVFFLIFFLCVTTFWSSKSASIFKLSPVSDRKANLVGTFGRSFFEILNSFQKNREKKNNNGKTGIFTQNQFLTKPIFLYVCNSKAYHCKYLKFSLNIYINFIYIQLNFQNILTFFELFIDH</sequence>
<feature type="signal peptide" evidence="1">
    <location>
        <begin position="1"/>
        <end position="20"/>
    </location>
</feature>
<keyword evidence="1" id="KW-0732">Signal</keyword>
<organism evidence="2 3">
    <name type="scientific">Aphis craccivora</name>
    <name type="common">Cowpea aphid</name>
    <dbReference type="NCBI Taxonomy" id="307492"/>
    <lineage>
        <taxon>Eukaryota</taxon>
        <taxon>Metazoa</taxon>
        <taxon>Ecdysozoa</taxon>
        <taxon>Arthropoda</taxon>
        <taxon>Hexapoda</taxon>
        <taxon>Insecta</taxon>
        <taxon>Pterygota</taxon>
        <taxon>Neoptera</taxon>
        <taxon>Paraneoptera</taxon>
        <taxon>Hemiptera</taxon>
        <taxon>Sternorrhyncha</taxon>
        <taxon>Aphidomorpha</taxon>
        <taxon>Aphidoidea</taxon>
        <taxon>Aphididae</taxon>
        <taxon>Aphidini</taxon>
        <taxon>Aphis</taxon>
        <taxon>Aphis</taxon>
    </lineage>
</organism>
<protein>
    <submittedName>
        <fullName evidence="2">Uncharacterized protein</fullName>
    </submittedName>
</protein>
<name>A0A6G0YNV7_APHCR</name>
<evidence type="ECO:0000313" key="3">
    <source>
        <dbReference type="Proteomes" id="UP000478052"/>
    </source>
</evidence>
<proteinExistence type="predicted"/>
<feature type="chain" id="PRO_5026332049" evidence="1">
    <location>
        <begin position="21"/>
        <end position="122"/>
    </location>
</feature>